<proteinExistence type="predicted"/>
<dbReference type="EMBL" id="CP001964">
    <property type="protein sequence ID" value="ADG76188.1"/>
    <property type="molecule type" value="Genomic_DNA"/>
</dbReference>
<accession>D5UC29</accession>
<gene>
    <name evidence="1" type="ordered locus">Cfla_3309</name>
</gene>
<keyword evidence="2" id="KW-1185">Reference proteome</keyword>
<dbReference type="STRING" id="446466.Cfla_3309"/>
<evidence type="ECO:0000313" key="2">
    <source>
        <dbReference type="Proteomes" id="UP000000849"/>
    </source>
</evidence>
<dbReference type="AlphaFoldDB" id="D5UC29"/>
<sequence>MGGRPSGPLESDEWVETVREAEFVLAWASNEADFTPPEVTSTWSNFTIHSFAAAVQGDLLHRSPHVYLGPRPVAPVAVQVDDDGKGAVVAACVDAIEMQPPYDDGNDWPLVRYYPVELTESGDRRMATGRPPQEPFILADGTELADEYCKTLDIPRAVFDPAPDLEALARKGRDDVLVPPLEPVK</sequence>
<name>D5UC29_CELFN</name>
<protein>
    <submittedName>
        <fullName evidence="1">Uncharacterized protein</fullName>
    </submittedName>
</protein>
<evidence type="ECO:0000313" key="1">
    <source>
        <dbReference type="EMBL" id="ADG76188.1"/>
    </source>
</evidence>
<dbReference type="HOGENOM" id="CLU_106169_0_0_11"/>
<dbReference type="KEGG" id="cfl:Cfla_3309"/>
<reference evidence="1 2" key="1">
    <citation type="journal article" date="2010" name="Stand. Genomic Sci.">
        <title>Complete genome sequence of Cellulomonas flavigena type strain (134).</title>
        <authorList>
            <person name="Abt B."/>
            <person name="Foster B."/>
            <person name="Lapidus A."/>
            <person name="Clum A."/>
            <person name="Sun H."/>
            <person name="Pukall R."/>
            <person name="Lucas S."/>
            <person name="Glavina Del Rio T."/>
            <person name="Nolan M."/>
            <person name="Tice H."/>
            <person name="Cheng J.F."/>
            <person name="Pitluck S."/>
            <person name="Liolios K."/>
            <person name="Ivanova N."/>
            <person name="Mavromatis K."/>
            <person name="Ovchinnikova G."/>
            <person name="Pati A."/>
            <person name="Goodwin L."/>
            <person name="Chen A."/>
            <person name="Palaniappan K."/>
            <person name="Land M."/>
            <person name="Hauser L."/>
            <person name="Chang Y.J."/>
            <person name="Jeffries C.D."/>
            <person name="Rohde M."/>
            <person name="Goker M."/>
            <person name="Woyke T."/>
            <person name="Bristow J."/>
            <person name="Eisen J.A."/>
            <person name="Markowitz V."/>
            <person name="Hugenholtz P."/>
            <person name="Kyrpides N.C."/>
            <person name="Klenk H.P."/>
        </authorList>
    </citation>
    <scope>NUCLEOTIDE SEQUENCE [LARGE SCALE GENOMIC DNA]</scope>
    <source>
        <strain evidence="2">ATCC 482 / DSM 20109 / BCRC 11376 / JCM 18109 / NBRC 3775 / NCIMB 8073 / NRS 134</strain>
    </source>
</reference>
<dbReference type="Proteomes" id="UP000000849">
    <property type="component" value="Chromosome"/>
</dbReference>
<organism evidence="1 2">
    <name type="scientific">Cellulomonas flavigena (strain ATCC 482 / DSM 20109 / BCRC 11376 / JCM 18109 / NBRC 3775 / NCIMB 8073 / NRS 134)</name>
    <dbReference type="NCBI Taxonomy" id="446466"/>
    <lineage>
        <taxon>Bacteria</taxon>
        <taxon>Bacillati</taxon>
        <taxon>Actinomycetota</taxon>
        <taxon>Actinomycetes</taxon>
        <taxon>Micrococcales</taxon>
        <taxon>Cellulomonadaceae</taxon>
        <taxon>Cellulomonas</taxon>
    </lineage>
</organism>